<comment type="similarity">
    <text evidence="1">Belongs to the Mg-chelatase subunits D/I family. ComM subfamily.</text>
</comment>
<dbReference type="EMBL" id="JAEKNQ010000038">
    <property type="protein sequence ID" value="MBJ7603515.1"/>
    <property type="molecule type" value="Genomic_DNA"/>
</dbReference>
<dbReference type="SUPFAM" id="SSF52540">
    <property type="entry name" value="P-loop containing nucleoside triphosphate hydrolases"/>
    <property type="match status" value="1"/>
</dbReference>
<dbReference type="Gene3D" id="3.40.50.300">
    <property type="entry name" value="P-loop containing nucleotide triphosphate hydrolases"/>
    <property type="match status" value="1"/>
</dbReference>
<proteinExistence type="inferred from homology"/>
<dbReference type="SUPFAM" id="SSF54211">
    <property type="entry name" value="Ribosomal protein S5 domain 2-like"/>
    <property type="match status" value="1"/>
</dbReference>
<dbReference type="PANTHER" id="PTHR32039:SF7">
    <property type="entry name" value="COMPETENCE PROTEIN COMM"/>
    <property type="match status" value="1"/>
</dbReference>
<gene>
    <name evidence="3" type="ORF">JF888_10060</name>
</gene>
<sequence>MLARAFAAQVQGLAGRPVEVQVDMSTGAVAFFLVGLASGSVREAKERVRSAIRNSGLPFPQRRLTVNLAPAELRKDGAGLDLAIAVAICLAALGKPSQAGLAFIGEVALEGSLRHVDGVLVLAEGLRRAGLEKLFVAEVDAAEAALIEGLEIYPCRTLRQVLDHLLGGEAIPRYQGRPLAVAAAVECPWDLSEVQGQEAARRAVEVAAAGGHHLLMTGPPGAGKTMLARCLPGLLPPLDLPDALELARVRSVLGELEGTSPLSWERPFRAPHHSISTAGLLGGGTGLPRPGEISRAHHGVLFLDELAEFPAASLQSLRQPLEDGRVTLIRSAGAVTYPARFQLVAATNPCPCGYLGDSGRPCRCGPGAIQSYQRSLSGPLLDRIDLQVTVHRTPPHLLGRPAEAEPSVLVRERVFGARRLQLDRQGCLNSALAGASLRRWAELEPGSRNLLQRWSAERTLSARGFHRAWRIARTLADLAGDGRIRSGHILEALGYRLDELAA</sequence>
<dbReference type="InterPro" id="IPR000523">
    <property type="entry name" value="Mg_chelatse_chII-like_cat_dom"/>
</dbReference>
<organism evidence="3 4">
    <name type="scientific">Candidatus Dormiibacter inghamiae</name>
    <dbReference type="NCBI Taxonomy" id="3127013"/>
    <lineage>
        <taxon>Bacteria</taxon>
        <taxon>Bacillati</taxon>
        <taxon>Candidatus Dormiibacterota</taxon>
        <taxon>Candidatus Dormibacteria</taxon>
        <taxon>Candidatus Dormibacterales</taxon>
        <taxon>Candidatus Dormibacteraceae</taxon>
        <taxon>Candidatus Dormiibacter</taxon>
    </lineage>
</organism>
<comment type="caution">
    <text evidence="3">The sequence shown here is derived from an EMBL/GenBank/DDBJ whole genome shotgun (WGS) entry which is preliminary data.</text>
</comment>
<dbReference type="SMART" id="SM00382">
    <property type="entry name" value="AAA"/>
    <property type="match status" value="1"/>
</dbReference>
<dbReference type="Pfam" id="PF01078">
    <property type="entry name" value="Mg_chelatase"/>
    <property type="match status" value="1"/>
</dbReference>
<evidence type="ECO:0000259" key="2">
    <source>
        <dbReference type="SMART" id="SM00382"/>
    </source>
</evidence>
<evidence type="ECO:0000313" key="3">
    <source>
        <dbReference type="EMBL" id="MBJ7603515.1"/>
    </source>
</evidence>
<feature type="domain" description="AAA+ ATPase" evidence="2">
    <location>
        <begin position="210"/>
        <end position="395"/>
    </location>
</feature>
<dbReference type="InterPro" id="IPR003593">
    <property type="entry name" value="AAA+_ATPase"/>
</dbReference>
<dbReference type="InterPro" id="IPR020568">
    <property type="entry name" value="Ribosomal_Su5_D2-typ_SF"/>
</dbReference>
<protein>
    <submittedName>
        <fullName evidence="3">YifB family Mg chelatase-like AAA ATPase</fullName>
    </submittedName>
</protein>
<name>A0A934N7D0_9BACT</name>
<dbReference type="AlphaFoldDB" id="A0A934N7D0"/>
<dbReference type="Pfam" id="PF13541">
    <property type="entry name" value="ChlI"/>
    <property type="match status" value="1"/>
</dbReference>
<dbReference type="GO" id="GO:0005524">
    <property type="term" value="F:ATP binding"/>
    <property type="evidence" value="ECO:0007669"/>
    <property type="project" value="InterPro"/>
</dbReference>
<dbReference type="PANTHER" id="PTHR32039">
    <property type="entry name" value="MAGNESIUM-CHELATASE SUBUNIT CHLI"/>
    <property type="match status" value="1"/>
</dbReference>
<dbReference type="InterPro" id="IPR004482">
    <property type="entry name" value="Mg_chelat-rel"/>
</dbReference>
<dbReference type="InterPro" id="IPR027417">
    <property type="entry name" value="P-loop_NTPase"/>
</dbReference>
<dbReference type="InterPro" id="IPR045006">
    <property type="entry name" value="CHLI-like"/>
</dbReference>
<accession>A0A934N7D0</accession>
<dbReference type="InterPro" id="IPR025158">
    <property type="entry name" value="Mg_chelat-rel_C"/>
</dbReference>
<dbReference type="Proteomes" id="UP000620075">
    <property type="component" value="Unassembled WGS sequence"/>
</dbReference>
<dbReference type="NCBIfam" id="TIGR00368">
    <property type="entry name" value="YifB family Mg chelatase-like AAA ATPase"/>
    <property type="match status" value="1"/>
</dbReference>
<dbReference type="Pfam" id="PF13335">
    <property type="entry name" value="Mg_chelatase_C"/>
    <property type="match status" value="1"/>
</dbReference>
<dbReference type="RefSeq" id="WP_338179666.1">
    <property type="nucleotide sequence ID" value="NZ_JAEKNQ010000038.1"/>
</dbReference>
<evidence type="ECO:0000256" key="1">
    <source>
        <dbReference type="ARBA" id="ARBA00006354"/>
    </source>
</evidence>
<dbReference type="Gene3D" id="3.30.230.10">
    <property type="match status" value="1"/>
</dbReference>
<dbReference type="InterPro" id="IPR014721">
    <property type="entry name" value="Ribsml_uS5_D2-typ_fold_subgr"/>
</dbReference>
<evidence type="ECO:0000313" key="4">
    <source>
        <dbReference type="Proteomes" id="UP000620075"/>
    </source>
</evidence>
<reference evidence="3 4" key="1">
    <citation type="submission" date="2020-10" db="EMBL/GenBank/DDBJ databases">
        <title>Ca. Dormibacterota MAGs.</title>
        <authorList>
            <person name="Montgomery K."/>
        </authorList>
    </citation>
    <scope>NUCLEOTIDE SEQUENCE [LARGE SCALE GENOMIC DNA]</scope>
    <source>
        <strain evidence="3">SC8811_S16_3</strain>
    </source>
</reference>